<dbReference type="SMART" id="SM00693">
    <property type="entry name" value="DysFN"/>
    <property type="match status" value="1"/>
</dbReference>
<name>A0A1E4SPE5_9ASCO</name>
<organism evidence="8 9">
    <name type="scientific">Suhomyces tanzawaensis NRRL Y-17324</name>
    <dbReference type="NCBI Taxonomy" id="984487"/>
    <lineage>
        <taxon>Eukaryota</taxon>
        <taxon>Fungi</taxon>
        <taxon>Dikarya</taxon>
        <taxon>Ascomycota</taxon>
        <taxon>Saccharomycotina</taxon>
        <taxon>Pichiomycetes</taxon>
        <taxon>Debaryomycetaceae</taxon>
        <taxon>Suhomyces</taxon>
    </lineage>
</organism>
<dbReference type="GO" id="GO:0005778">
    <property type="term" value="C:peroxisomal membrane"/>
    <property type="evidence" value="ECO:0007669"/>
    <property type="project" value="TreeGrafter"/>
</dbReference>
<evidence type="ECO:0000313" key="8">
    <source>
        <dbReference type="EMBL" id="ODV81358.1"/>
    </source>
</evidence>
<evidence type="ECO:0000256" key="2">
    <source>
        <dbReference type="ARBA" id="ARBA00022692"/>
    </source>
</evidence>
<dbReference type="RefSeq" id="XP_020066480.1">
    <property type="nucleotide sequence ID" value="XM_020209216.1"/>
</dbReference>
<dbReference type="InterPro" id="IPR010482">
    <property type="entry name" value="TECPR1-like_DysF"/>
</dbReference>
<dbReference type="EMBL" id="KV453909">
    <property type="protein sequence ID" value="ODV81358.1"/>
    <property type="molecule type" value="Genomic_DNA"/>
</dbReference>
<dbReference type="SMART" id="SM00694">
    <property type="entry name" value="DysFC"/>
    <property type="match status" value="1"/>
</dbReference>
<evidence type="ECO:0000256" key="4">
    <source>
        <dbReference type="ARBA" id="ARBA00023136"/>
    </source>
</evidence>
<accession>A0A1E4SPE5</accession>
<evidence type="ECO:0000256" key="5">
    <source>
        <dbReference type="SAM" id="Phobius"/>
    </source>
</evidence>
<dbReference type="InterPro" id="IPR006614">
    <property type="entry name" value="Peroxin/Ferlin"/>
</dbReference>
<keyword evidence="2 5" id="KW-0812">Transmembrane</keyword>
<dbReference type="PANTHER" id="PTHR31679">
    <property type="entry name" value="PEROXISOMAL MEMBRANE PROTEIN PEX30-RELATED"/>
    <property type="match status" value="1"/>
</dbReference>
<dbReference type="STRING" id="984487.A0A1E4SPE5"/>
<feature type="transmembrane region" description="Helical" evidence="5">
    <location>
        <begin position="177"/>
        <end position="196"/>
    </location>
</feature>
<comment type="subcellular location">
    <subcellularLocation>
        <location evidence="1">Endomembrane system</location>
        <topology evidence="1">Multi-pass membrane protein</topology>
    </subcellularLocation>
</comment>
<dbReference type="Proteomes" id="UP000094285">
    <property type="component" value="Unassembled WGS sequence"/>
</dbReference>
<dbReference type="Pfam" id="PF06398">
    <property type="entry name" value="Pex24p"/>
    <property type="match status" value="1"/>
</dbReference>
<keyword evidence="3 5" id="KW-1133">Transmembrane helix</keyword>
<dbReference type="InterPro" id="IPR052646">
    <property type="entry name" value="Peroxisomal_PEX28-32"/>
</dbReference>
<feature type="domain" description="Peroxin/Ferlin" evidence="7">
    <location>
        <begin position="355"/>
        <end position="388"/>
    </location>
</feature>
<proteinExistence type="predicted"/>
<dbReference type="GO" id="GO:0007031">
    <property type="term" value="P:peroxisome organization"/>
    <property type="evidence" value="ECO:0007669"/>
    <property type="project" value="UniProtKB-ARBA"/>
</dbReference>
<protein>
    <submittedName>
        <fullName evidence="8">Pex24p integral peroxisomal membrane peroxin</fullName>
    </submittedName>
</protein>
<feature type="domain" description="Peroxin/Ferlin" evidence="6">
    <location>
        <begin position="269"/>
        <end position="344"/>
    </location>
</feature>
<feature type="transmembrane region" description="Helical" evidence="5">
    <location>
        <begin position="29"/>
        <end position="49"/>
    </location>
</feature>
<keyword evidence="9" id="KW-1185">Reference proteome</keyword>
<gene>
    <name evidence="8" type="ORF">CANTADRAFT_45450</name>
</gene>
<dbReference type="GO" id="GO:0012505">
    <property type="term" value="C:endomembrane system"/>
    <property type="evidence" value="ECO:0007669"/>
    <property type="project" value="UniProtKB-SubCell"/>
</dbReference>
<dbReference type="GeneID" id="30983352"/>
<evidence type="ECO:0000259" key="6">
    <source>
        <dbReference type="SMART" id="SM00693"/>
    </source>
</evidence>
<feature type="transmembrane region" description="Helical" evidence="5">
    <location>
        <begin position="153"/>
        <end position="171"/>
    </location>
</feature>
<evidence type="ECO:0000256" key="3">
    <source>
        <dbReference type="ARBA" id="ARBA00022989"/>
    </source>
</evidence>
<feature type="transmembrane region" description="Helical" evidence="5">
    <location>
        <begin position="69"/>
        <end position="102"/>
    </location>
</feature>
<keyword evidence="4 5" id="KW-0472">Membrane</keyword>
<evidence type="ECO:0000256" key="1">
    <source>
        <dbReference type="ARBA" id="ARBA00004127"/>
    </source>
</evidence>
<dbReference type="PANTHER" id="PTHR31679:SF2">
    <property type="entry name" value="PEROXISOMAL MEMBRANE PROTEIN PEX30-RELATED"/>
    <property type="match status" value="1"/>
</dbReference>
<sequence>MPDKYEPYILANFEPSDAKQLKLASNSNLLVDFPILASALSQIFPYLLLIDGFLEIVTWTNDDPYQNFLLVVVYSCIVVWWSVLSCVIFPVLITITFACVVWSITSVIYDSKFDEKPTIEEVLYTLHNITIRFEMLLRPVQHIPFKFKNYAKLFFMAVVLTPIHLLLMKTILPPQRFVWITGLFALTYHSPWSFAIRRLLWRSVYIRVFAFYVTGLDIKLSRHRDPVEFKTVSRIQSPTASDDEDLSKVQVLSDFRILKKSVTSPTQLKQVVLFEVLENERRWIGLGWSNHLMPNERSNYCFAKSLSPSPPLLDTSGDDFSFPVFENDIYSYSWSWQDSEWSLDPHFNDNGAPDGWLYYDRSWANPRPTDGFSKYTRSRKWIRKAILLIDKQDTVYDE</sequence>
<reference evidence="9" key="1">
    <citation type="submission" date="2016-05" db="EMBL/GenBank/DDBJ databases">
        <title>Comparative genomics of biotechnologically important yeasts.</title>
        <authorList>
            <consortium name="DOE Joint Genome Institute"/>
            <person name="Riley R."/>
            <person name="Haridas S."/>
            <person name="Wolfe K.H."/>
            <person name="Lopes M.R."/>
            <person name="Hittinger C.T."/>
            <person name="Goker M."/>
            <person name="Salamov A."/>
            <person name="Wisecaver J."/>
            <person name="Long T.M."/>
            <person name="Aerts A.L."/>
            <person name="Barry K."/>
            <person name="Choi C."/>
            <person name="Clum A."/>
            <person name="Coughlan A.Y."/>
            <person name="Deshpande S."/>
            <person name="Douglass A.P."/>
            <person name="Hanson S.J."/>
            <person name="Klenk H.-P."/>
            <person name="Labutti K."/>
            <person name="Lapidus A."/>
            <person name="Lindquist E."/>
            <person name="Lipzen A."/>
            <person name="Meier-Kolthoff J.P."/>
            <person name="Ohm R.A."/>
            <person name="Otillar R.P."/>
            <person name="Pangilinan J."/>
            <person name="Peng Y."/>
            <person name="Rokas A."/>
            <person name="Rosa C.A."/>
            <person name="Scheuner C."/>
            <person name="Sibirny A.A."/>
            <person name="Slot J.C."/>
            <person name="Stielow J.B."/>
            <person name="Sun H."/>
            <person name="Kurtzman C.P."/>
            <person name="Blackwell M."/>
            <person name="Grigoriev I.V."/>
            <person name="Jeffries T.W."/>
        </authorList>
    </citation>
    <scope>NUCLEOTIDE SEQUENCE [LARGE SCALE GENOMIC DNA]</scope>
    <source>
        <strain evidence="9">NRRL Y-17324</strain>
    </source>
</reference>
<evidence type="ECO:0000259" key="7">
    <source>
        <dbReference type="SMART" id="SM00694"/>
    </source>
</evidence>
<dbReference type="OrthoDB" id="5586090at2759"/>
<dbReference type="AlphaFoldDB" id="A0A1E4SPE5"/>
<evidence type="ECO:0000313" key="9">
    <source>
        <dbReference type="Proteomes" id="UP000094285"/>
    </source>
</evidence>